<dbReference type="InterPro" id="IPR001303">
    <property type="entry name" value="Aldolase_II/adducin_N"/>
</dbReference>
<dbReference type="Pfam" id="PF00596">
    <property type="entry name" value="Aldolase_II"/>
    <property type="match status" value="1"/>
</dbReference>
<dbReference type="GO" id="GO:0005829">
    <property type="term" value="C:cytosol"/>
    <property type="evidence" value="ECO:0007669"/>
    <property type="project" value="TreeGrafter"/>
</dbReference>
<dbReference type="AlphaFoldDB" id="A0A7J3Y026"/>
<name>A0A7J3Y026_9CREN</name>
<dbReference type="InterPro" id="IPR050197">
    <property type="entry name" value="Aldolase_class_II_sugar_metab"/>
</dbReference>
<dbReference type="GO" id="GO:0019323">
    <property type="term" value="P:pentose catabolic process"/>
    <property type="evidence" value="ECO:0007669"/>
    <property type="project" value="TreeGrafter"/>
</dbReference>
<dbReference type="UniPathway" id="UPA00071"/>
<dbReference type="PANTHER" id="PTHR22789:SF0">
    <property type="entry name" value="3-OXO-TETRONATE 4-PHOSPHATE DECARBOXYLASE-RELATED"/>
    <property type="match status" value="1"/>
</dbReference>
<comment type="caution">
    <text evidence="4">The sequence shown here is derived from an EMBL/GenBank/DDBJ whole genome shotgun (WGS) entry which is preliminary data.</text>
</comment>
<dbReference type="Gene3D" id="3.40.225.10">
    <property type="entry name" value="Class II aldolase/adducin N-terminal domain"/>
    <property type="match status" value="1"/>
</dbReference>
<dbReference type="GO" id="GO:0016832">
    <property type="term" value="F:aldehyde-lyase activity"/>
    <property type="evidence" value="ECO:0007669"/>
    <property type="project" value="TreeGrafter"/>
</dbReference>
<dbReference type="EMBL" id="DRYK01000078">
    <property type="protein sequence ID" value="HHP68358.1"/>
    <property type="molecule type" value="Genomic_DNA"/>
</dbReference>
<evidence type="ECO:0000256" key="2">
    <source>
        <dbReference type="ARBA" id="ARBA00023239"/>
    </source>
</evidence>
<sequence length="215" mass="23845">MRKRIVDAVKYMDSMGLNYGGVGSVSARFGADRILITPSGAIKSAMTPEDIVLVNLEGKVLEGRHKPTPEVNLHLEIYRNYSHFNAVIHAYPVYASTLAVAWRPLPSLTEELVLYTGGEVRVAKYAPFGTRELAEEVVEALRDRSAALLANRGVITCGRSLEEALEVLEVVERVAHIYILAHITGWFGIPKKSLKKLQELYRAKYSSLSSSRSET</sequence>
<evidence type="ECO:0000259" key="3">
    <source>
        <dbReference type="SMART" id="SM01007"/>
    </source>
</evidence>
<dbReference type="SMART" id="SM01007">
    <property type="entry name" value="Aldolase_II"/>
    <property type="match status" value="1"/>
</dbReference>
<evidence type="ECO:0000256" key="1">
    <source>
        <dbReference type="ARBA" id="ARBA00022723"/>
    </source>
</evidence>
<dbReference type="InterPro" id="IPR036409">
    <property type="entry name" value="Aldolase_II/adducin_N_sf"/>
</dbReference>
<dbReference type="PANTHER" id="PTHR22789">
    <property type="entry name" value="FUCULOSE PHOSPHATE ALDOLASE"/>
    <property type="match status" value="1"/>
</dbReference>
<keyword evidence="2" id="KW-0456">Lyase</keyword>
<accession>A0A7J3Y026</accession>
<dbReference type="SUPFAM" id="SSF53639">
    <property type="entry name" value="AraD/HMP-PK domain-like"/>
    <property type="match status" value="1"/>
</dbReference>
<organism evidence="4">
    <name type="scientific">Thermogladius calderae</name>
    <dbReference type="NCBI Taxonomy" id="1200300"/>
    <lineage>
        <taxon>Archaea</taxon>
        <taxon>Thermoproteota</taxon>
        <taxon>Thermoprotei</taxon>
        <taxon>Desulfurococcales</taxon>
        <taxon>Desulfurococcaceae</taxon>
        <taxon>Thermogladius</taxon>
    </lineage>
</organism>
<feature type="domain" description="Class II aldolase/adducin N-terminal" evidence="3">
    <location>
        <begin position="3"/>
        <end position="179"/>
    </location>
</feature>
<protein>
    <submittedName>
        <fullName evidence="4">Class II aldolase/adducin family protein</fullName>
    </submittedName>
</protein>
<proteinExistence type="predicted"/>
<gene>
    <name evidence="4" type="ORF">ENM60_06235</name>
</gene>
<evidence type="ECO:0000313" key="4">
    <source>
        <dbReference type="EMBL" id="HHP68358.1"/>
    </source>
</evidence>
<keyword evidence="1" id="KW-0479">Metal-binding</keyword>
<dbReference type="GO" id="GO:0046872">
    <property type="term" value="F:metal ion binding"/>
    <property type="evidence" value="ECO:0007669"/>
    <property type="project" value="UniProtKB-KW"/>
</dbReference>
<reference evidence="4" key="1">
    <citation type="journal article" date="2020" name="mSystems">
        <title>Genome- and Community-Level Interaction Insights into Carbon Utilization and Element Cycling Functions of Hydrothermarchaeota in Hydrothermal Sediment.</title>
        <authorList>
            <person name="Zhou Z."/>
            <person name="Liu Y."/>
            <person name="Xu W."/>
            <person name="Pan J."/>
            <person name="Luo Z.H."/>
            <person name="Li M."/>
        </authorList>
    </citation>
    <scope>NUCLEOTIDE SEQUENCE [LARGE SCALE GENOMIC DNA]</scope>
    <source>
        <strain evidence="4">SpSt-110</strain>
    </source>
</reference>